<protein>
    <submittedName>
        <fullName evidence="1">Uncharacterized protein</fullName>
    </submittedName>
</protein>
<gene>
    <name evidence="1" type="ORF">SDC9_203379</name>
</gene>
<evidence type="ECO:0000313" key="1">
    <source>
        <dbReference type="EMBL" id="MPN55695.1"/>
    </source>
</evidence>
<dbReference type="AlphaFoldDB" id="A0A645IW99"/>
<reference evidence="1" key="1">
    <citation type="submission" date="2019-08" db="EMBL/GenBank/DDBJ databases">
        <authorList>
            <person name="Kucharzyk K."/>
            <person name="Murdoch R.W."/>
            <person name="Higgins S."/>
            <person name="Loffler F."/>
        </authorList>
    </citation>
    <scope>NUCLEOTIDE SEQUENCE</scope>
</reference>
<comment type="caution">
    <text evidence="1">The sequence shown here is derived from an EMBL/GenBank/DDBJ whole genome shotgun (WGS) entry which is preliminary data.</text>
</comment>
<accession>A0A645IW99</accession>
<sequence>MPVMDLIMALVTEAKQVALRQRQPWRLPHRLDVVGRGCRYVQPLRFAHLTLAMLFPHNLRPKV</sequence>
<dbReference type="EMBL" id="VSSQ01125220">
    <property type="protein sequence ID" value="MPN55695.1"/>
    <property type="molecule type" value="Genomic_DNA"/>
</dbReference>
<organism evidence="1">
    <name type="scientific">bioreactor metagenome</name>
    <dbReference type="NCBI Taxonomy" id="1076179"/>
    <lineage>
        <taxon>unclassified sequences</taxon>
        <taxon>metagenomes</taxon>
        <taxon>ecological metagenomes</taxon>
    </lineage>
</organism>
<name>A0A645IW99_9ZZZZ</name>
<proteinExistence type="predicted"/>